<reference evidence="1 2" key="1">
    <citation type="journal article" date="2015" name="Genome Announc.">
        <title>Expanding the biotechnology potential of lactobacilli through comparative genomics of 213 strains and associated genera.</title>
        <authorList>
            <person name="Sun Z."/>
            <person name="Harris H.M."/>
            <person name="McCann A."/>
            <person name="Guo C."/>
            <person name="Argimon S."/>
            <person name="Zhang W."/>
            <person name="Yang X."/>
            <person name="Jeffery I.B."/>
            <person name="Cooney J.C."/>
            <person name="Kagawa T.F."/>
            <person name="Liu W."/>
            <person name="Song Y."/>
            <person name="Salvetti E."/>
            <person name="Wrobel A."/>
            <person name="Rasinkangas P."/>
            <person name="Parkhill J."/>
            <person name="Rea M.C."/>
            <person name="O'Sullivan O."/>
            <person name="Ritari J."/>
            <person name="Douillard F.P."/>
            <person name="Paul Ross R."/>
            <person name="Yang R."/>
            <person name="Briner A.E."/>
            <person name="Felis G.E."/>
            <person name="de Vos W.M."/>
            <person name="Barrangou R."/>
            <person name="Klaenhammer T.R."/>
            <person name="Caufield P.W."/>
            <person name="Cui Y."/>
            <person name="Zhang H."/>
            <person name="O'Toole P.W."/>
        </authorList>
    </citation>
    <scope>NUCLEOTIDE SEQUENCE [LARGE SCALE GENOMIC DNA]</scope>
    <source>
        <strain evidence="1 2">DSM 20587</strain>
    </source>
</reference>
<sequence>MIQFVRDVQMIFWIWRIFLPAWGAAENKRKECLSLAVIVQDGSKVIHSIFQTAHCMNIISK</sequence>
<evidence type="ECO:0000313" key="1">
    <source>
        <dbReference type="EMBL" id="KRM53864.1"/>
    </source>
</evidence>
<comment type="caution">
    <text evidence="1">The sequence shown here is derived from an EMBL/GenBank/DDBJ whole genome shotgun (WGS) entry which is preliminary data.</text>
</comment>
<organism evidence="1 2">
    <name type="scientific">Lentilactobacillus kefiri DSM 20587 = JCM 5818</name>
    <dbReference type="NCBI Taxonomy" id="1423764"/>
    <lineage>
        <taxon>Bacteria</taxon>
        <taxon>Bacillati</taxon>
        <taxon>Bacillota</taxon>
        <taxon>Bacilli</taxon>
        <taxon>Lactobacillales</taxon>
        <taxon>Lactobacillaceae</taxon>
        <taxon>Lentilactobacillus</taxon>
    </lineage>
</organism>
<gene>
    <name evidence="1" type="ORF">FC95_GL000331</name>
</gene>
<name>A0A8E1V339_LENKE</name>
<dbReference type="AlphaFoldDB" id="A0A8E1V339"/>
<evidence type="ECO:0000313" key="2">
    <source>
        <dbReference type="Proteomes" id="UP000051164"/>
    </source>
</evidence>
<protein>
    <submittedName>
        <fullName evidence="1">Uncharacterized protein</fullName>
    </submittedName>
</protein>
<dbReference type="EMBL" id="AYYV01000008">
    <property type="protein sequence ID" value="KRM53864.1"/>
    <property type="molecule type" value="Genomic_DNA"/>
</dbReference>
<accession>A0A8E1V339</accession>
<proteinExistence type="predicted"/>
<dbReference type="Proteomes" id="UP000051164">
    <property type="component" value="Unassembled WGS sequence"/>
</dbReference>